<evidence type="ECO:0000313" key="5">
    <source>
        <dbReference type="RefSeq" id="XP_022082133.1"/>
    </source>
</evidence>
<reference evidence="5" key="1">
    <citation type="submission" date="2025-08" db="UniProtKB">
        <authorList>
            <consortium name="RefSeq"/>
        </authorList>
    </citation>
    <scope>IDENTIFICATION</scope>
</reference>
<dbReference type="PANTHER" id="PTHR15462:SF8">
    <property type="entry name" value="SERINE PROTEASE"/>
    <property type="match status" value="1"/>
</dbReference>
<dbReference type="PANTHER" id="PTHR15462">
    <property type="entry name" value="SERINE PROTEASE"/>
    <property type="match status" value="1"/>
</dbReference>
<evidence type="ECO:0000256" key="1">
    <source>
        <dbReference type="ARBA" id="ARBA00007664"/>
    </source>
</evidence>
<evidence type="ECO:0000256" key="2">
    <source>
        <dbReference type="ARBA" id="ARBA00022729"/>
    </source>
</evidence>
<proteinExistence type="inferred from homology"/>
<keyword evidence="4" id="KW-1185">Reference proteome</keyword>
<dbReference type="SUPFAM" id="SSF50494">
    <property type="entry name" value="Trypsin-like serine proteases"/>
    <property type="match status" value="1"/>
</dbReference>
<evidence type="ECO:0000259" key="3">
    <source>
        <dbReference type="Pfam" id="PF00089"/>
    </source>
</evidence>
<dbReference type="InterPro" id="IPR050966">
    <property type="entry name" value="Glutamyl_endopeptidase"/>
</dbReference>
<dbReference type="Proteomes" id="UP000694845">
    <property type="component" value="Unplaced"/>
</dbReference>
<dbReference type="PROSITE" id="PS00134">
    <property type="entry name" value="TRYPSIN_HIS"/>
    <property type="match status" value="1"/>
</dbReference>
<dbReference type="Pfam" id="PF00089">
    <property type="entry name" value="Trypsin"/>
    <property type="match status" value="1"/>
</dbReference>
<dbReference type="Gene3D" id="2.40.10.10">
    <property type="entry name" value="Trypsin-like serine proteases"/>
    <property type="match status" value="2"/>
</dbReference>
<organism evidence="4 5">
    <name type="scientific">Acanthaster planci</name>
    <name type="common">Crown-of-thorns starfish</name>
    <dbReference type="NCBI Taxonomy" id="133434"/>
    <lineage>
        <taxon>Eukaryota</taxon>
        <taxon>Metazoa</taxon>
        <taxon>Echinodermata</taxon>
        <taxon>Eleutherozoa</taxon>
        <taxon>Asterozoa</taxon>
        <taxon>Asteroidea</taxon>
        <taxon>Valvatacea</taxon>
        <taxon>Valvatida</taxon>
        <taxon>Acanthasteridae</taxon>
        <taxon>Acanthaster</taxon>
    </lineage>
</organism>
<sequence>MICENLNYNSGMMVYINVLFITILASALVSCCHGKPSLHLAVEKWHRFQLPTAQGTSPLRVESTVLEEEKEEWKADVEDDDGGESDRIILYCGEECEEPDEYRNYTIKEAEDTLAFETVYPNGTRTLTRLQVPEQMVEYINGWMRGVKRHTGKAEAVDAKVRRKRAVFDFDTRFEVNVAKYLTEYPFSAAVKLSTGCTGVLVSSQHVLTAAHCLHNGKRYIVKVKDIKAGFRREATPGEDPSEAYERSFIWIRADKVYLPYDWTNKRNSLQPLDKDYAVIVLKRSPDREHLEVGMGDTGNVPVGTMVHFSSFDIANQPKLFYRFCTVTGGTQELFYQQCDAEPPSIGAGVYIKIWDPEAGSWSRRVVGLFGGLTSFINALGIREEQNVAMRITPLKFAQICFWLTGDYGECKG</sequence>
<keyword evidence="2" id="KW-0732">Signal</keyword>
<dbReference type="GO" id="GO:0004252">
    <property type="term" value="F:serine-type endopeptidase activity"/>
    <property type="evidence" value="ECO:0007669"/>
    <property type="project" value="InterPro"/>
</dbReference>
<dbReference type="InterPro" id="IPR009003">
    <property type="entry name" value="Peptidase_S1_PA"/>
</dbReference>
<dbReference type="GO" id="GO:0006508">
    <property type="term" value="P:proteolysis"/>
    <property type="evidence" value="ECO:0007669"/>
    <property type="project" value="InterPro"/>
</dbReference>
<dbReference type="GeneID" id="110974638"/>
<evidence type="ECO:0000313" key="4">
    <source>
        <dbReference type="Proteomes" id="UP000694845"/>
    </source>
</evidence>
<name>A0A8B7XMT3_ACAPL</name>
<dbReference type="InterPro" id="IPR001254">
    <property type="entry name" value="Trypsin_dom"/>
</dbReference>
<dbReference type="OrthoDB" id="10037376at2759"/>
<dbReference type="AlphaFoldDB" id="A0A8B7XMT3"/>
<gene>
    <name evidence="5" type="primary">LOC110974638</name>
</gene>
<dbReference type="RefSeq" id="XP_022082133.1">
    <property type="nucleotide sequence ID" value="XM_022226441.1"/>
</dbReference>
<dbReference type="InterPro" id="IPR018114">
    <property type="entry name" value="TRYPSIN_HIS"/>
</dbReference>
<accession>A0A8B7XMT3</accession>
<dbReference type="KEGG" id="aplc:110974638"/>
<feature type="domain" description="Peptidase S1" evidence="3">
    <location>
        <begin position="183"/>
        <end position="226"/>
    </location>
</feature>
<protein>
    <submittedName>
        <fullName evidence="5">Serine protease 23-like</fullName>
    </submittedName>
</protein>
<dbReference type="InterPro" id="IPR043504">
    <property type="entry name" value="Peptidase_S1_PA_chymotrypsin"/>
</dbReference>
<dbReference type="OMA" id="FYRFCTV"/>
<comment type="similarity">
    <text evidence="1">Belongs to the peptidase S1 family.</text>
</comment>